<dbReference type="SUPFAM" id="SSF53756">
    <property type="entry name" value="UDP-Glycosyltransferase/glycogen phosphorylase"/>
    <property type="match status" value="1"/>
</dbReference>
<protein>
    <submittedName>
        <fullName evidence="2">Glycosyltransferase</fullName>
    </submittedName>
</protein>
<evidence type="ECO:0000259" key="1">
    <source>
        <dbReference type="Pfam" id="PF00534"/>
    </source>
</evidence>
<dbReference type="Gene3D" id="3.40.50.2000">
    <property type="entry name" value="Glycogen Phosphorylase B"/>
    <property type="match status" value="2"/>
</dbReference>
<dbReference type="AlphaFoldDB" id="A0A4S4C4F9"/>
<dbReference type="InterPro" id="IPR001296">
    <property type="entry name" value="Glyco_trans_1"/>
</dbReference>
<sequence length="394" mass="45653">MRKILFVIDSLNSGGAEKSLISLLSMLDFKKYEVDLLMFSQEGLYLPLLPKKVNVLDVPNFIKKQSLGLRSMFKNGNLKGIYYRIKRSIYLRNPYYKRKFHTSQINWKSISNGIDELESIYDVAIAYSQGSPTYFVGEKVKADKKLCWINTDYKIACYNKQFDENYYEQFDNIITVSDYNNKVFIEEMPIAEEKTCVVYDILSPNLIKRMATEGNGFHDNFNGLKILTIGRLVEAKGYDMAIEACYMLKKHGYKFKWYVIGEGNIENKLKKMVREFELEDTFIFLGTFHNPYTLLNQCDIYVQPSRFEGFGLAIAEARILQKPIVATNFPIVHNQLINGQNGIIVNMNSEGVYKGIKQLIENKNLRDNICLRLRNEKVGTEEEIYKVNLLLESS</sequence>
<dbReference type="GO" id="GO:0016757">
    <property type="term" value="F:glycosyltransferase activity"/>
    <property type="evidence" value="ECO:0007669"/>
    <property type="project" value="InterPro"/>
</dbReference>
<feature type="domain" description="Glycosyl transferase family 1" evidence="1">
    <location>
        <begin position="225"/>
        <end position="369"/>
    </location>
</feature>
<evidence type="ECO:0000313" key="3">
    <source>
        <dbReference type="Proteomes" id="UP000310334"/>
    </source>
</evidence>
<name>A0A4S4C4F9_9BACI</name>
<keyword evidence="2" id="KW-0808">Transferase</keyword>
<accession>A0A4S4C4F9</accession>
<organism evidence="2 3">
    <name type="scientific">Metabacillus sediminilitoris</name>
    <dbReference type="NCBI Taxonomy" id="2567941"/>
    <lineage>
        <taxon>Bacteria</taxon>
        <taxon>Bacillati</taxon>
        <taxon>Bacillota</taxon>
        <taxon>Bacilli</taxon>
        <taxon>Bacillales</taxon>
        <taxon>Bacillaceae</taxon>
        <taxon>Metabacillus</taxon>
    </lineage>
</organism>
<comment type="caution">
    <text evidence="2">The sequence shown here is derived from an EMBL/GenBank/DDBJ whole genome shotgun (WGS) entry which is preliminary data.</text>
</comment>
<keyword evidence="3" id="KW-1185">Reference proteome</keyword>
<dbReference type="PANTHER" id="PTHR12526:SF630">
    <property type="entry name" value="GLYCOSYLTRANSFERASE"/>
    <property type="match status" value="1"/>
</dbReference>
<evidence type="ECO:0000313" key="2">
    <source>
        <dbReference type="EMBL" id="THF80561.1"/>
    </source>
</evidence>
<dbReference type="Pfam" id="PF00534">
    <property type="entry name" value="Glycos_transf_1"/>
    <property type="match status" value="1"/>
</dbReference>
<dbReference type="Proteomes" id="UP000310334">
    <property type="component" value="Unassembled WGS sequence"/>
</dbReference>
<dbReference type="OrthoDB" id="9813638at2"/>
<dbReference type="CDD" id="cd03811">
    <property type="entry name" value="GT4_GT28_WabH-like"/>
    <property type="match status" value="1"/>
</dbReference>
<gene>
    <name evidence="2" type="ORF">E6W99_09175</name>
</gene>
<proteinExistence type="predicted"/>
<dbReference type="EMBL" id="SSNT01000006">
    <property type="protein sequence ID" value="THF80561.1"/>
    <property type="molecule type" value="Genomic_DNA"/>
</dbReference>
<dbReference type="RefSeq" id="WP_136353094.1">
    <property type="nucleotide sequence ID" value="NZ_CP046266.1"/>
</dbReference>
<reference evidence="2 3" key="1">
    <citation type="submission" date="2019-04" db="EMBL/GenBank/DDBJ databases">
        <title>Bacillus sediminilitoris sp. nov., isolated from a tidal flat sediment on the East China Sea.</title>
        <authorList>
            <person name="Wei Y."/>
            <person name="Mao H."/>
            <person name="Fang J."/>
        </authorList>
    </citation>
    <scope>NUCLEOTIDE SEQUENCE [LARGE SCALE GENOMIC DNA]</scope>
    <source>
        <strain evidence="2 3">DSL-17</strain>
    </source>
</reference>
<dbReference type="PANTHER" id="PTHR12526">
    <property type="entry name" value="GLYCOSYLTRANSFERASE"/>
    <property type="match status" value="1"/>
</dbReference>